<feature type="domain" description="TTC3/DZIP3/RBM44-like helical" evidence="1">
    <location>
        <begin position="29"/>
        <end position="72"/>
    </location>
</feature>
<dbReference type="PANTHER" id="PTHR17550:SF7">
    <property type="entry name" value="RNA-BINDING PROTEIN 44"/>
    <property type="match status" value="1"/>
</dbReference>
<evidence type="ECO:0000259" key="1">
    <source>
        <dbReference type="Pfam" id="PF24905"/>
    </source>
</evidence>
<dbReference type="PANTHER" id="PTHR17550">
    <property type="entry name" value="E3 UBIQUITIN-PROTEIN LIGASE TTC3"/>
    <property type="match status" value="1"/>
</dbReference>
<evidence type="ECO:0000313" key="3">
    <source>
        <dbReference type="Proteomes" id="UP000573697"/>
    </source>
</evidence>
<dbReference type="InterPro" id="IPR056870">
    <property type="entry name" value="TTC3/DZIP3/RBM44-like_helical"/>
</dbReference>
<dbReference type="Proteomes" id="UP000573697">
    <property type="component" value="Unassembled WGS sequence"/>
</dbReference>
<dbReference type="Pfam" id="PF24905">
    <property type="entry name" value="TTC3_9th"/>
    <property type="match status" value="1"/>
</dbReference>
<comment type="caution">
    <text evidence="2">The sequence shown here is derived from an EMBL/GenBank/DDBJ whole genome shotgun (WGS) entry which is preliminary data.</text>
</comment>
<reference evidence="2 3" key="1">
    <citation type="submission" date="2019-09" db="EMBL/GenBank/DDBJ databases">
        <title>Bird 10,000 Genomes (B10K) Project - Family phase.</title>
        <authorList>
            <person name="Zhang G."/>
        </authorList>
    </citation>
    <scope>NUCLEOTIDE SEQUENCE [LARGE SCALE GENOMIC DNA]</scope>
    <source>
        <strain evidence="2">B10K-DU-001-66</strain>
        <tissue evidence="2">Muscle</tissue>
    </source>
</reference>
<dbReference type="EMBL" id="VYXF01010419">
    <property type="protein sequence ID" value="NWS33937.1"/>
    <property type="molecule type" value="Genomic_DNA"/>
</dbReference>
<sequence>ENSLQKTSTCSSVNPSGIFVSPYALNLSSFTKLIKRLQERHPEFSRDEIVGAVQEVRKINKGVLSGLAISSIEEKTSAIL</sequence>
<gene>
    <name evidence="2" type="primary">Rbm44</name>
    <name evidence="2" type="ORF">POLCAE_R05255</name>
</gene>
<organism evidence="2 3">
    <name type="scientific">Polioptila caerulea</name>
    <name type="common">Blue-grey gnatcatcher</name>
    <dbReference type="NCBI Taxonomy" id="66707"/>
    <lineage>
        <taxon>Eukaryota</taxon>
        <taxon>Metazoa</taxon>
        <taxon>Chordata</taxon>
        <taxon>Craniata</taxon>
        <taxon>Vertebrata</taxon>
        <taxon>Euteleostomi</taxon>
        <taxon>Archelosauria</taxon>
        <taxon>Archosauria</taxon>
        <taxon>Dinosauria</taxon>
        <taxon>Saurischia</taxon>
        <taxon>Theropoda</taxon>
        <taxon>Coelurosauria</taxon>
        <taxon>Aves</taxon>
        <taxon>Neognathae</taxon>
        <taxon>Neoaves</taxon>
        <taxon>Telluraves</taxon>
        <taxon>Australaves</taxon>
        <taxon>Passeriformes</taxon>
        <taxon>Certhiidae</taxon>
        <taxon>Polioptilinae</taxon>
        <taxon>Polioptila</taxon>
    </lineage>
</organism>
<proteinExistence type="predicted"/>
<dbReference type="AlphaFoldDB" id="A0A7K5EMR8"/>
<keyword evidence="3" id="KW-1185">Reference proteome</keyword>
<accession>A0A7K5EMR8</accession>
<feature type="non-terminal residue" evidence="2">
    <location>
        <position position="80"/>
    </location>
</feature>
<protein>
    <submittedName>
        <fullName evidence="2">RBM44 protein</fullName>
    </submittedName>
</protein>
<feature type="non-terminal residue" evidence="2">
    <location>
        <position position="1"/>
    </location>
</feature>
<name>A0A7K5EMR8_POLCE</name>
<evidence type="ECO:0000313" key="2">
    <source>
        <dbReference type="EMBL" id="NWS33937.1"/>
    </source>
</evidence>